<protein>
    <submittedName>
        <fullName evidence="1">Uncharacterized protein</fullName>
    </submittedName>
</protein>
<dbReference type="EMBL" id="PYHP01000008">
    <property type="protein sequence ID" value="PUA40644.1"/>
    <property type="molecule type" value="Genomic_DNA"/>
</dbReference>
<accession>A0A2T6G917</accession>
<dbReference type="Proteomes" id="UP000244184">
    <property type="component" value="Unassembled WGS sequence"/>
</dbReference>
<reference evidence="1 2" key="1">
    <citation type="submission" date="2018-03" db="EMBL/GenBank/DDBJ databases">
        <title>Genome sequence of Paenibacillus elgii strain AC13 an antimicrobial compound producing bacteria.</title>
        <authorList>
            <person name="Kurokawa A.S."/>
            <person name="Araujo J.F."/>
            <person name="Costa R.A."/>
            <person name="Ortega D.B."/>
            <person name="Pires A.S."/>
            <person name="Pappas G.J.Jr."/>
            <person name="Franco O.L."/>
            <person name="Barreto C."/>
            <person name="Magalhaes B.S."/>
            <person name="Kruger R.H."/>
        </authorList>
    </citation>
    <scope>NUCLEOTIDE SEQUENCE [LARGE SCALE GENOMIC DNA]</scope>
    <source>
        <strain evidence="1 2">AC13</strain>
    </source>
</reference>
<sequence>MGISTFLLFKRGESVAVNDLLLNIKNLCIRENLFFDSDEEKFNDKGTLKYSRVYISDISFRENYSRQLCFSLYDESYEYVSFKWDDTHSEYFKAVVSDDFCDNEDLLLRFAYGILNIYPIAKIWIEEDWFYTLEDLKKIVNTSYNNNWCYDNPSNL</sequence>
<dbReference type="AlphaFoldDB" id="A0A2T6G917"/>
<proteinExistence type="predicted"/>
<evidence type="ECO:0000313" key="1">
    <source>
        <dbReference type="EMBL" id="PUA40644.1"/>
    </source>
</evidence>
<name>A0A2T6G917_9BACL</name>
<dbReference type="RefSeq" id="WP_108530207.1">
    <property type="nucleotide sequence ID" value="NZ_PYHP01000008.1"/>
</dbReference>
<comment type="caution">
    <text evidence="1">The sequence shown here is derived from an EMBL/GenBank/DDBJ whole genome shotgun (WGS) entry which is preliminary data.</text>
</comment>
<evidence type="ECO:0000313" key="2">
    <source>
        <dbReference type="Proteomes" id="UP000244184"/>
    </source>
</evidence>
<gene>
    <name evidence="1" type="ORF">C8Z91_03095</name>
</gene>
<organism evidence="1 2">
    <name type="scientific">Paenibacillus elgii</name>
    <dbReference type="NCBI Taxonomy" id="189691"/>
    <lineage>
        <taxon>Bacteria</taxon>
        <taxon>Bacillati</taxon>
        <taxon>Bacillota</taxon>
        <taxon>Bacilli</taxon>
        <taxon>Bacillales</taxon>
        <taxon>Paenibacillaceae</taxon>
        <taxon>Paenibacillus</taxon>
    </lineage>
</organism>